<protein>
    <recommendedName>
        <fullName evidence="3">NAD dependent epimerase/dehydratase</fullName>
    </recommendedName>
</protein>
<evidence type="ECO:0000313" key="1">
    <source>
        <dbReference type="EMBL" id="POR38519.1"/>
    </source>
</evidence>
<dbReference type="Proteomes" id="UP000237481">
    <property type="component" value="Unassembled WGS sequence"/>
</dbReference>
<organism evidence="1 2">
    <name type="scientific">Tolypocladium paradoxum</name>
    <dbReference type="NCBI Taxonomy" id="94208"/>
    <lineage>
        <taxon>Eukaryota</taxon>
        <taxon>Fungi</taxon>
        <taxon>Dikarya</taxon>
        <taxon>Ascomycota</taxon>
        <taxon>Pezizomycotina</taxon>
        <taxon>Sordariomycetes</taxon>
        <taxon>Hypocreomycetidae</taxon>
        <taxon>Hypocreales</taxon>
        <taxon>Ophiocordycipitaceae</taxon>
        <taxon>Tolypocladium</taxon>
    </lineage>
</organism>
<accession>A0A2S4L7W3</accession>
<comment type="caution">
    <text evidence="1">The sequence shown here is derived from an EMBL/GenBank/DDBJ whole genome shotgun (WGS) entry which is preliminary data.</text>
</comment>
<evidence type="ECO:0000313" key="2">
    <source>
        <dbReference type="Proteomes" id="UP000237481"/>
    </source>
</evidence>
<dbReference type="Gene3D" id="3.40.50.300">
    <property type="entry name" value="P-loop containing nucleotide triphosphate hydrolases"/>
    <property type="match status" value="1"/>
</dbReference>
<dbReference type="EMBL" id="PKSG01000131">
    <property type="protein sequence ID" value="POR38519.1"/>
    <property type="molecule type" value="Genomic_DNA"/>
</dbReference>
<dbReference type="STRING" id="94208.A0A2S4L7W3"/>
<dbReference type="PANTHER" id="PTHR36978:SF4">
    <property type="entry name" value="P-LOOP CONTAINING NUCLEOSIDE TRIPHOSPHATE HYDROLASE PROTEIN"/>
    <property type="match status" value="1"/>
</dbReference>
<proteinExistence type="predicted"/>
<evidence type="ECO:0008006" key="3">
    <source>
        <dbReference type="Google" id="ProtNLM"/>
    </source>
</evidence>
<dbReference type="PANTHER" id="PTHR36978">
    <property type="entry name" value="P-LOOP CONTAINING NUCLEOTIDE TRIPHOSPHATE HYDROLASE"/>
    <property type="match status" value="1"/>
</dbReference>
<name>A0A2S4L7W3_9HYPO</name>
<dbReference type="InterPro" id="IPR040632">
    <property type="entry name" value="Sulfotransfer_4"/>
</dbReference>
<reference evidence="1 2" key="1">
    <citation type="submission" date="2018-01" db="EMBL/GenBank/DDBJ databases">
        <title>Harnessing the power of phylogenomics to disentangle the directionality and signatures of interkingdom host jumping in the parasitic fungal genus Tolypocladium.</title>
        <authorList>
            <person name="Quandt C.A."/>
            <person name="Patterson W."/>
            <person name="Spatafora J.W."/>
        </authorList>
    </citation>
    <scope>NUCLEOTIDE SEQUENCE [LARGE SCALE GENOMIC DNA]</scope>
    <source>
        <strain evidence="1 2">NRBC 100945</strain>
    </source>
</reference>
<dbReference type="InterPro" id="IPR027417">
    <property type="entry name" value="P-loop_NTPase"/>
</dbReference>
<gene>
    <name evidence="1" type="ORF">TPAR_01292</name>
</gene>
<dbReference type="OrthoDB" id="408152at2759"/>
<dbReference type="SUPFAM" id="SSF52540">
    <property type="entry name" value="P-loop containing nucleoside triphosphate hydrolases"/>
    <property type="match status" value="1"/>
</dbReference>
<dbReference type="AlphaFoldDB" id="A0A2S4L7W3"/>
<sequence length="289" mass="32732">MKIDVVGHRAVPMRVIVCGLHRTGTSSMRTALRQLGFHDCYHMATVFEKVDEDPQLWIRAFEAKYAGKGSFTKADWDHLLGLSQACCDLPAAVFSAELAELYPDAKVVVLNRDPDSWYESVLETVNRVMAPSSLGAMLVRLYTFLLDPQTRNWMRFTRVMASLAMPFDHAKERGKAIAWFNERYAEFRERIPAERRIEYSVKDGWAPLCEHLGVPVPMVEDEQTGRMVEAPFPHVNDRVSFAISAGRHRTRTLSRAHKNLLNLVGRLCATGALGYGGYLAWKTRLGGRF</sequence>
<dbReference type="Pfam" id="PF17784">
    <property type="entry name" value="Sulfotransfer_4"/>
    <property type="match status" value="1"/>
</dbReference>
<keyword evidence="2" id="KW-1185">Reference proteome</keyword>